<dbReference type="CDD" id="cd00165">
    <property type="entry name" value="S4"/>
    <property type="match status" value="1"/>
</dbReference>
<comment type="subcellular location">
    <subcellularLocation>
        <location evidence="1 11">Cytoplasm</location>
    </subcellularLocation>
</comment>
<dbReference type="RefSeq" id="WP_145432049.1">
    <property type="nucleotide sequence ID" value="NZ_CP036339.1"/>
</dbReference>
<feature type="binding site" evidence="11">
    <location>
        <position position="239"/>
    </location>
    <ligand>
        <name>ATP</name>
        <dbReference type="ChEBI" id="CHEBI:30616"/>
    </ligand>
</feature>
<feature type="short sequence motif" description="'KMSKS' region" evidence="11">
    <location>
        <begin position="236"/>
        <end position="240"/>
    </location>
</feature>
<evidence type="ECO:0000256" key="10">
    <source>
        <dbReference type="ARBA" id="ARBA00060965"/>
    </source>
</evidence>
<keyword evidence="6 12" id="KW-0694">RNA-binding</keyword>
<keyword evidence="15" id="KW-1185">Reference proteome</keyword>
<dbReference type="Proteomes" id="UP000317909">
    <property type="component" value="Chromosome"/>
</dbReference>
<protein>
    <recommendedName>
        <fullName evidence="11">Tyrosine--tRNA ligase</fullName>
        <ecNumber evidence="11">6.1.1.1</ecNumber>
    </recommendedName>
    <alternativeName>
        <fullName evidence="11">Tyrosyl-tRNA synthetase</fullName>
        <shortName evidence="11">TyrRS</shortName>
    </alternativeName>
</protein>
<dbReference type="PROSITE" id="PS00178">
    <property type="entry name" value="AA_TRNA_LIGASE_I"/>
    <property type="match status" value="1"/>
</dbReference>
<comment type="catalytic activity">
    <reaction evidence="9 11">
        <text>tRNA(Tyr) + L-tyrosine + ATP = L-tyrosyl-tRNA(Tyr) + AMP + diphosphate + H(+)</text>
        <dbReference type="Rhea" id="RHEA:10220"/>
        <dbReference type="Rhea" id="RHEA-COMP:9706"/>
        <dbReference type="Rhea" id="RHEA-COMP:9707"/>
        <dbReference type="ChEBI" id="CHEBI:15378"/>
        <dbReference type="ChEBI" id="CHEBI:30616"/>
        <dbReference type="ChEBI" id="CHEBI:33019"/>
        <dbReference type="ChEBI" id="CHEBI:58315"/>
        <dbReference type="ChEBI" id="CHEBI:78442"/>
        <dbReference type="ChEBI" id="CHEBI:78536"/>
        <dbReference type="ChEBI" id="CHEBI:456215"/>
        <dbReference type="EC" id="6.1.1.1"/>
    </reaction>
</comment>
<feature type="binding site" evidence="11">
    <location>
        <position position="33"/>
    </location>
    <ligand>
        <name>L-tyrosine</name>
        <dbReference type="ChEBI" id="CHEBI:58315"/>
    </ligand>
</feature>
<dbReference type="GO" id="GO:0042803">
    <property type="term" value="F:protein homodimerization activity"/>
    <property type="evidence" value="ECO:0007669"/>
    <property type="project" value="UniProtKB-ARBA"/>
</dbReference>
<name>A0A517TVT5_9BACT</name>
<sequence length="430" mass="46945">MPFFADLQWRGLVHQTTDPALGAWLAEKPRTFYVGFDPTADSLHVGHLLGVMMLRRFQRAGHRPIAVVGGATGMIGDPSGKSAERNLLSKEQLQLNIDGMKRQMEQFIDFDESQPRALLLNNFDWTGPWSYLEFLRDIGKNFPVNVMLAKDSVKGRLGRGDAGDPQAGMSYTEFSYMLLQAYDFVHLHDRHGCELQAGGSDQWGNITAGIDLARRMRGAHLQGFTWPLLTKSDGAKMGKTESGAVWLAAERTSPYAFYQYWFNVDDADAANCLRLLTELPQAEIEALDAARVADAAKRESQRRLAEELTKLVHGEAGLTAAKQATDIFFGAEISSLSDKELGQIFADVPSKDLPAASLQGAGLPVIDALVEAGLAASKGEARRTVTQGGAYVNNRRVDGVDAALTPASLASETVVVLRSGKKKYALLRFA</sequence>
<evidence type="ECO:0000256" key="8">
    <source>
        <dbReference type="ARBA" id="ARBA00023146"/>
    </source>
</evidence>
<dbReference type="InterPro" id="IPR001412">
    <property type="entry name" value="aa-tRNA-synth_I_CS"/>
</dbReference>
<evidence type="ECO:0000256" key="5">
    <source>
        <dbReference type="ARBA" id="ARBA00022840"/>
    </source>
</evidence>
<dbReference type="GO" id="GO:0006437">
    <property type="term" value="P:tyrosyl-tRNA aminoacylation"/>
    <property type="evidence" value="ECO:0007669"/>
    <property type="project" value="UniProtKB-UniRule"/>
</dbReference>
<dbReference type="NCBIfam" id="TIGR00234">
    <property type="entry name" value="tyrS"/>
    <property type="match status" value="1"/>
</dbReference>
<dbReference type="AlphaFoldDB" id="A0A517TVT5"/>
<keyword evidence="3 11" id="KW-0436">Ligase</keyword>
<dbReference type="InterPro" id="IPR002307">
    <property type="entry name" value="Tyr-tRNA-ligase"/>
</dbReference>
<dbReference type="InterPro" id="IPR024088">
    <property type="entry name" value="Tyr-tRNA-ligase_bac-type"/>
</dbReference>
<evidence type="ECO:0000256" key="2">
    <source>
        <dbReference type="ARBA" id="ARBA00022490"/>
    </source>
</evidence>
<dbReference type="Pfam" id="PF00579">
    <property type="entry name" value="tRNA-synt_1b"/>
    <property type="match status" value="1"/>
</dbReference>
<dbReference type="CDD" id="cd00805">
    <property type="entry name" value="TyrRS_core"/>
    <property type="match status" value="1"/>
</dbReference>
<dbReference type="EMBL" id="CP036339">
    <property type="protein sequence ID" value="QDT72485.1"/>
    <property type="molecule type" value="Genomic_DNA"/>
</dbReference>
<dbReference type="GO" id="GO:0004831">
    <property type="term" value="F:tyrosine-tRNA ligase activity"/>
    <property type="evidence" value="ECO:0007669"/>
    <property type="project" value="UniProtKB-UniRule"/>
</dbReference>
<comment type="similarity">
    <text evidence="10 11">Belongs to the class-I aminoacyl-tRNA synthetase family. TyrS type 1 subfamily.</text>
</comment>
<comment type="function">
    <text evidence="11">Catalyzes the attachment of tyrosine to tRNA(Tyr) in a two-step reaction: tyrosine is first activated by ATP to form Tyr-AMP and then transferred to the acceptor end of tRNA(Tyr).</text>
</comment>
<feature type="binding site" evidence="11">
    <location>
        <position position="180"/>
    </location>
    <ligand>
        <name>L-tyrosine</name>
        <dbReference type="ChEBI" id="CHEBI:58315"/>
    </ligand>
</feature>
<dbReference type="InterPro" id="IPR036986">
    <property type="entry name" value="S4_RNA-bd_sf"/>
</dbReference>
<organism evidence="14 15">
    <name type="scientific">Lacipirellula limnantheis</name>
    <dbReference type="NCBI Taxonomy" id="2528024"/>
    <lineage>
        <taxon>Bacteria</taxon>
        <taxon>Pseudomonadati</taxon>
        <taxon>Planctomycetota</taxon>
        <taxon>Planctomycetia</taxon>
        <taxon>Pirellulales</taxon>
        <taxon>Lacipirellulaceae</taxon>
        <taxon>Lacipirellula</taxon>
    </lineage>
</organism>
<dbReference type="PANTHER" id="PTHR11766:SF0">
    <property type="entry name" value="TYROSINE--TRNA LIGASE, MITOCHONDRIAL"/>
    <property type="match status" value="1"/>
</dbReference>
<dbReference type="GO" id="GO:0005829">
    <property type="term" value="C:cytosol"/>
    <property type="evidence" value="ECO:0007669"/>
    <property type="project" value="TreeGrafter"/>
</dbReference>
<evidence type="ECO:0000256" key="12">
    <source>
        <dbReference type="PROSITE-ProRule" id="PRU00182"/>
    </source>
</evidence>
<dbReference type="HAMAP" id="MF_02006">
    <property type="entry name" value="Tyr_tRNA_synth_type1"/>
    <property type="match status" value="1"/>
</dbReference>
<dbReference type="InterPro" id="IPR054608">
    <property type="entry name" value="SYY-like_C"/>
</dbReference>
<dbReference type="GO" id="GO:0003723">
    <property type="term" value="F:RNA binding"/>
    <property type="evidence" value="ECO:0007669"/>
    <property type="project" value="UniProtKB-KW"/>
</dbReference>
<accession>A0A517TVT5</accession>
<evidence type="ECO:0000256" key="11">
    <source>
        <dbReference type="HAMAP-Rule" id="MF_02006"/>
    </source>
</evidence>
<dbReference type="InterPro" id="IPR024107">
    <property type="entry name" value="Tyr-tRNA-ligase_bac_1"/>
</dbReference>
<dbReference type="PROSITE" id="PS50889">
    <property type="entry name" value="S4"/>
    <property type="match status" value="1"/>
</dbReference>
<dbReference type="OrthoDB" id="9804243at2"/>
<evidence type="ECO:0000313" key="15">
    <source>
        <dbReference type="Proteomes" id="UP000317909"/>
    </source>
</evidence>
<feature type="short sequence motif" description="'HIGH' region" evidence="11">
    <location>
        <begin position="38"/>
        <end position="47"/>
    </location>
</feature>
<dbReference type="PANTHER" id="PTHR11766">
    <property type="entry name" value="TYROSYL-TRNA SYNTHETASE"/>
    <property type="match status" value="1"/>
</dbReference>
<feature type="binding site" evidence="11">
    <location>
        <position position="176"/>
    </location>
    <ligand>
        <name>L-tyrosine</name>
        <dbReference type="ChEBI" id="CHEBI:58315"/>
    </ligand>
</feature>
<dbReference type="SUPFAM" id="SSF55174">
    <property type="entry name" value="Alpha-L RNA-binding motif"/>
    <property type="match status" value="1"/>
</dbReference>
<keyword evidence="2 11" id="KW-0963">Cytoplasm</keyword>
<keyword evidence="7 11" id="KW-0648">Protein biosynthesis</keyword>
<dbReference type="Gene3D" id="3.40.50.620">
    <property type="entry name" value="HUPs"/>
    <property type="match status" value="1"/>
</dbReference>
<gene>
    <name evidence="11 14" type="primary">tyrS</name>
    <name evidence="14" type="ORF">I41_16640</name>
</gene>
<dbReference type="Pfam" id="PF22421">
    <property type="entry name" value="SYY_C-terminal"/>
    <property type="match status" value="1"/>
</dbReference>
<dbReference type="GO" id="GO:0005524">
    <property type="term" value="F:ATP binding"/>
    <property type="evidence" value="ECO:0007669"/>
    <property type="project" value="UniProtKB-UniRule"/>
</dbReference>
<evidence type="ECO:0000256" key="7">
    <source>
        <dbReference type="ARBA" id="ARBA00022917"/>
    </source>
</evidence>
<evidence type="ECO:0000256" key="4">
    <source>
        <dbReference type="ARBA" id="ARBA00022741"/>
    </source>
</evidence>
<dbReference type="PRINTS" id="PR01040">
    <property type="entry name" value="TRNASYNTHTYR"/>
</dbReference>
<dbReference type="Gene3D" id="1.10.240.10">
    <property type="entry name" value="Tyrosyl-Transfer RNA Synthetase"/>
    <property type="match status" value="1"/>
</dbReference>
<dbReference type="FunFam" id="3.40.50.620:FF:000008">
    <property type="entry name" value="Tyrosine--tRNA ligase"/>
    <property type="match status" value="1"/>
</dbReference>
<comment type="subunit">
    <text evidence="11">Homodimer.</text>
</comment>
<keyword evidence="5 11" id="KW-0067">ATP-binding</keyword>
<evidence type="ECO:0000313" key="14">
    <source>
        <dbReference type="EMBL" id="QDT72485.1"/>
    </source>
</evidence>
<evidence type="ECO:0000256" key="3">
    <source>
        <dbReference type="ARBA" id="ARBA00022598"/>
    </source>
</evidence>
<feature type="domain" description="Tyrosine--tRNA ligase SYY-like C-terminal" evidence="13">
    <location>
        <begin position="351"/>
        <end position="427"/>
    </location>
</feature>
<dbReference type="SUPFAM" id="SSF52374">
    <property type="entry name" value="Nucleotidylyl transferase"/>
    <property type="match status" value="1"/>
</dbReference>
<evidence type="ECO:0000256" key="1">
    <source>
        <dbReference type="ARBA" id="ARBA00004496"/>
    </source>
</evidence>
<evidence type="ECO:0000256" key="9">
    <source>
        <dbReference type="ARBA" id="ARBA00048248"/>
    </source>
</evidence>
<evidence type="ECO:0000259" key="13">
    <source>
        <dbReference type="Pfam" id="PF22421"/>
    </source>
</evidence>
<dbReference type="FunFam" id="1.10.240.10:FF:000001">
    <property type="entry name" value="Tyrosine--tRNA ligase"/>
    <property type="match status" value="1"/>
</dbReference>
<keyword evidence="8 11" id="KW-0030">Aminoacyl-tRNA synthetase</keyword>
<dbReference type="EC" id="6.1.1.1" evidence="11"/>
<keyword evidence="4 11" id="KW-0547">Nucleotide-binding</keyword>
<evidence type="ECO:0000256" key="6">
    <source>
        <dbReference type="ARBA" id="ARBA00022884"/>
    </source>
</evidence>
<dbReference type="KEGG" id="llh:I41_16640"/>
<dbReference type="Gene3D" id="3.10.290.10">
    <property type="entry name" value="RNA-binding S4 domain"/>
    <property type="match status" value="1"/>
</dbReference>
<dbReference type="InterPro" id="IPR014729">
    <property type="entry name" value="Rossmann-like_a/b/a_fold"/>
</dbReference>
<reference evidence="14 15" key="1">
    <citation type="submission" date="2019-02" db="EMBL/GenBank/DDBJ databases">
        <title>Deep-cultivation of Planctomycetes and their phenomic and genomic characterization uncovers novel biology.</title>
        <authorList>
            <person name="Wiegand S."/>
            <person name="Jogler M."/>
            <person name="Boedeker C."/>
            <person name="Pinto D."/>
            <person name="Vollmers J."/>
            <person name="Rivas-Marin E."/>
            <person name="Kohn T."/>
            <person name="Peeters S.H."/>
            <person name="Heuer A."/>
            <person name="Rast P."/>
            <person name="Oberbeckmann S."/>
            <person name="Bunk B."/>
            <person name="Jeske O."/>
            <person name="Meyerdierks A."/>
            <person name="Storesund J.E."/>
            <person name="Kallscheuer N."/>
            <person name="Luecker S."/>
            <person name="Lage O.M."/>
            <person name="Pohl T."/>
            <person name="Merkel B.J."/>
            <person name="Hornburger P."/>
            <person name="Mueller R.-W."/>
            <person name="Bruemmer F."/>
            <person name="Labrenz M."/>
            <person name="Spormann A.M."/>
            <person name="Op den Camp H."/>
            <person name="Overmann J."/>
            <person name="Amann R."/>
            <person name="Jetten M.S.M."/>
            <person name="Mascher T."/>
            <person name="Medema M.H."/>
            <person name="Devos D.P."/>
            <person name="Kaster A.-K."/>
            <person name="Ovreas L."/>
            <person name="Rohde M."/>
            <person name="Galperin M.Y."/>
            <person name="Jogler C."/>
        </authorList>
    </citation>
    <scope>NUCLEOTIDE SEQUENCE [LARGE SCALE GENOMIC DNA]</scope>
    <source>
        <strain evidence="14 15">I41</strain>
    </source>
</reference>
<proteinExistence type="inferred from homology"/>
<dbReference type="InterPro" id="IPR002305">
    <property type="entry name" value="aa-tRNA-synth_Ic"/>
</dbReference>